<name>A0A9X9ER75_9BACI</name>
<evidence type="ECO:0000313" key="2">
    <source>
        <dbReference type="Proteomes" id="UP000309170"/>
    </source>
</evidence>
<dbReference type="Proteomes" id="UP000309170">
    <property type="component" value="Unassembled WGS sequence"/>
</dbReference>
<dbReference type="EMBL" id="SZNT01000334">
    <property type="protein sequence ID" value="TKH08800.1"/>
    <property type="molecule type" value="Genomic_DNA"/>
</dbReference>
<reference evidence="1 2" key="1">
    <citation type="journal article" date="2019" name="Environ. Microbiol.">
        <title>An active ?-lactamase is a part of an orchestrated cell wall stress resistance network of Bacillus subtilis and related rhizosphere species.</title>
        <authorList>
            <person name="Bucher T."/>
            <person name="Keren-Paz A."/>
            <person name="Hausser J."/>
            <person name="Olender T."/>
            <person name="Cytryn E."/>
            <person name="Kolodkin-Gal I."/>
        </authorList>
    </citation>
    <scope>NUCLEOTIDE SEQUENCE [LARGE SCALE GENOMIC DNA]</scope>
    <source>
        <strain evidence="1 2">I4</strain>
    </source>
</reference>
<evidence type="ECO:0000313" key="1">
    <source>
        <dbReference type="EMBL" id="TKH08800.1"/>
    </source>
</evidence>
<sequence length="34" mass="3992">MKTIVLVDDEQRMLDLLELYIKPQGYTCMKMKSG</sequence>
<organism evidence="1 2">
    <name type="scientific">Peribacillus simplex</name>
    <dbReference type="NCBI Taxonomy" id="1478"/>
    <lineage>
        <taxon>Bacteria</taxon>
        <taxon>Bacillati</taxon>
        <taxon>Bacillota</taxon>
        <taxon>Bacilli</taxon>
        <taxon>Bacillales</taxon>
        <taxon>Bacillaceae</taxon>
        <taxon>Peribacillus</taxon>
    </lineage>
</organism>
<dbReference type="GO" id="GO:0003677">
    <property type="term" value="F:DNA binding"/>
    <property type="evidence" value="ECO:0007669"/>
    <property type="project" value="UniProtKB-KW"/>
</dbReference>
<accession>A0A9X9ER75</accession>
<comment type="caution">
    <text evidence="1">The sequence shown here is derived from an EMBL/GenBank/DDBJ whole genome shotgun (WGS) entry which is preliminary data.</text>
</comment>
<keyword evidence="1" id="KW-0238">DNA-binding</keyword>
<gene>
    <name evidence="1" type="ORF">FC678_19270</name>
</gene>
<protein>
    <submittedName>
        <fullName evidence="1">DNA-binding response regulator</fullName>
    </submittedName>
</protein>
<dbReference type="AlphaFoldDB" id="A0A9X9ER75"/>
<proteinExistence type="predicted"/>
<feature type="non-terminal residue" evidence="1">
    <location>
        <position position="34"/>
    </location>
</feature>